<keyword evidence="4" id="KW-0503">Monooxygenase</keyword>
<dbReference type="RefSeq" id="WP_200988744.1">
    <property type="nucleotide sequence ID" value="NZ_CP063311.1"/>
</dbReference>
<dbReference type="GO" id="GO:0016705">
    <property type="term" value="F:oxidoreductase activity, acting on paired donors, with incorporation or reduction of molecular oxygen"/>
    <property type="evidence" value="ECO:0007669"/>
    <property type="project" value="InterPro"/>
</dbReference>
<dbReference type="PRINTS" id="PR00463">
    <property type="entry name" value="EP450I"/>
</dbReference>
<sequence length="457" mass="52230">MQTPNLIKTPSFIQKIQWVADPVGYMETAAQEYPDIFTAQVVGFGNNLVFVNHPQGVQEILTNDRKKFVAAGKENRILQPLLGDYSVIMLEGDRHRQRRKLVMPSFHGDRMRNYGEIIREITAKVWSQLPTDQPFTTRTATQNISLQVILQTVFGVYEGERSQQLLKALSLMADIFRSPLTSSFLFFPSLQTDLGPWSPWGNFLSNRQKVDQLIYAEIAERRQHQDQNRIDILSLLMSAKDEDGNSMTDQELRDELMTLLFAGYETTATAMAWGLYWIHKHPEVKEKLLQELHTLGDTPDPMSIFRLPYLTAVCNETLRIHPVAMLTFPRVVKEPVELLGYSLAPGTVLMGCMYLIHQRQDLYPEPKQFKPERFLERQYSPYEFMPFGGGVRRCLGEALAVFEMKLVLATILSRYELALADTKPEIPRRRGVTLAPGRGVKMMIKGKLAPQPSPQLI</sequence>
<protein>
    <submittedName>
        <fullName evidence="5">Cytochrome P450</fullName>
    </submittedName>
</protein>
<dbReference type="GO" id="GO:0004497">
    <property type="term" value="F:monooxygenase activity"/>
    <property type="evidence" value="ECO:0007669"/>
    <property type="project" value="UniProtKB-KW"/>
</dbReference>
<dbReference type="PRINTS" id="PR00385">
    <property type="entry name" value="P450"/>
</dbReference>
<dbReference type="InterPro" id="IPR017972">
    <property type="entry name" value="Cyt_P450_CS"/>
</dbReference>
<proteinExistence type="inferred from homology"/>
<dbReference type="Gene3D" id="1.10.630.10">
    <property type="entry name" value="Cytochrome P450"/>
    <property type="match status" value="1"/>
</dbReference>
<dbReference type="CDD" id="cd11053">
    <property type="entry name" value="CYP110-like"/>
    <property type="match status" value="1"/>
</dbReference>
<evidence type="ECO:0000256" key="4">
    <source>
        <dbReference type="RuleBase" id="RU000461"/>
    </source>
</evidence>
<dbReference type="Proteomes" id="UP000593846">
    <property type="component" value="Chromosome"/>
</dbReference>
<keyword evidence="3 4" id="KW-0349">Heme</keyword>
<dbReference type="KEGG" id="aee:IM676_01965"/>
<accession>A0A7S6U626</accession>
<dbReference type="GO" id="GO:0005506">
    <property type="term" value="F:iron ion binding"/>
    <property type="evidence" value="ECO:0007669"/>
    <property type="project" value="InterPro"/>
</dbReference>
<name>A0A7S6U626_9CYAN</name>
<feature type="binding site" description="axial binding residue" evidence="3">
    <location>
        <position position="394"/>
    </location>
    <ligand>
        <name>heme</name>
        <dbReference type="ChEBI" id="CHEBI:30413"/>
    </ligand>
    <ligandPart>
        <name>Fe</name>
        <dbReference type="ChEBI" id="CHEBI:18248"/>
    </ligandPart>
</feature>
<dbReference type="InterPro" id="IPR002401">
    <property type="entry name" value="Cyt_P450_E_grp-I"/>
</dbReference>
<comment type="cofactor">
    <cofactor evidence="1 3">
        <name>heme</name>
        <dbReference type="ChEBI" id="CHEBI:30413"/>
    </cofactor>
</comment>
<keyword evidence="4" id="KW-0560">Oxidoreductase</keyword>
<dbReference type="SUPFAM" id="SSF48264">
    <property type="entry name" value="Cytochrome P450"/>
    <property type="match status" value="1"/>
</dbReference>
<comment type="similarity">
    <text evidence="2 4">Belongs to the cytochrome P450 family.</text>
</comment>
<dbReference type="PANTHER" id="PTHR24305">
    <property type="entry name" value="CYTOCHROME P450"/>
    <property type="match status" value="1"/>
</dbReference>
<keyword evidence="3 4" id="KW-0408">Iron</keyword>
<dbReference type="PANTHER" id="PTHR24305:SF166">
    <property type="entry name" value="CYTOCHROME P450 12A4, MITOCHONDRIAL-RELATED"/>
    <property type="match status" value="1"/>
</dbReference>
<organism evidence="5 6">
    <name type="scientific">Anabaenopsis elenkinii CCIBt3563</name>
    <dbReference type="NCBI Taxonomy" id="2779889"/>
    <lineage>
        <taxon>Bacteria</taxon>
        <taxon>Bacillati</taxon>
        <taxon>Cyanobacteriota</taxon>
        <taxon>Cyanophyceae</taxon>
        <taxon>Nostocales</taxon>
        <taxon>Nodulariaceae</taxon>
        <taxon>Anabaenopsis</taxon>
    </lineage>
</organism>
<dbReference type="InterPro" id="IPR001128">
    <property type="entry name" value="Cyt_P450"/>
</dbReference>
<dbReference type="EMBL" id="CP063311">
    <property type="protein sequence ID" value="QOV23144.1"/>
    <property type="molecule type" value="Genomic_DNA"/>
</dbReference>
<gene>
    <name evidence="5" type="ORF">IM676_01965</name>
</gene>
<reference evidence="6" key="1">
    <citation type="submission" date="2020-10" db="EMBL/GenBank/DDBJ databases">
        <title>Genome-based taxonomic classification of the species Anabaenopsis elenkinii.</title>
        <authorList>
            <person name="Delbaje E."/>
            <person name="Andreote A.P.D."/>
            <person name="Pellegrinetti T.A."/>
            <person name="Cruz R.B."/>
            <person name="Branco L.H.Z."/>
            <person name="Fiore M.F."/>
        </authorList>
    </citation>
    <scope>NUCLEOTIDE SEQUENCE [LARGE SCALE GENOMIC DNA]</scope>
    <source>
        <strain evidence="6">CCIBt3563</strain>
    </source>
</reference>
<evidence type="ECO:0000313" key="6">
    <source>
        <dbReference type="Proteomes" id="UP000593846"/>
    </source>
</evidence>
<dbReference type="PROSITE" id="PS00086">
    <property type="entry name" value="CYTOCHROME_P450"/>
    <property type="match status" value="1"/>
</dbReference>
<evidence type="ECO:0000256" key="1">
    <source>
        <dbReference type="ARBA" id="ARBA00001971"/>
    </source>
</evidence>
<keyword evidence="3 4" id="KW-0479">Metal-binding</keyword>
<evidence type="ECO:0000313" key="5">
    <source>
        <dbReference type="EMBL" id="QOV23144.1"/>
    </source>
</evidence>
<dbReference type="Pfam" id="PF00067">
    <property type="entry name" value="p450"/>
    <property type="match status" value="1"/>
</dbReference>
<dbReference type="GO" id="GO:0020037">
    <property type="term" value="F:heme binding"/>
    <property type="evidence" value="ECO:0007669"/>
    <property type="project" value="InterPro"/>
</dbReference>
<evidence type="ECO:0000256" key="3">
    <source>
        <dbReference type="PIRSR" id="PIRSR602401-1"/>
    </source>
</evidence>
<dbReference type="AlphaFoldDB" id="A0A7S6U626"/>
<keyword evidence="6" id="KW-1185">Reference proteome</keyword>
<dbReference type="InterPro" id="IPR050121">
    <property type="entry name" value="Cytochrome_P450_monoxygenase"/>
</dbReference>
<dbReference type="InterPro" id="IPR036396">
    <property type="entry name" value="Cyt_P450_sf"/>
</dbReference>
<evidence type="ECO:0000256" key="2">
    <source>
        <dbReference type="ARBA" id="ARBA00010617"/>
    </source>
</evidence>